<organism evidence="1 2">
    <name type="scientific">Puccinia striiformis f. sp. tritici PST-78</name>
    <dbReference type="NCBI Taxonomy" id="1165861"/>
    <lineage>
        <taxon>Eukaryota</taxon>
        <taxon>Fungi</taxon>
        <taxon>Dikarya</taxon>
        <taxon>Basidiomycota</taxon>
        <taxon>Pucciniomycotina</taxon>
        <taxon>Pucciniomycetes</taxon>
        <taxon>Pucciniales</taxon>
        <taxon>Pucciniaceae</taxon>
        <taxon>Puccinia</taxon>
    </lineage>
</organism>
<keyword evidence="2" id="KW-1185">Reference proteome</keyword>
<evidence type="ECO:0000313" key="1">
    <source>
        <dbReference type="EMBL" id="KNE91040.1"/>
    </source>
</evidence>
<accession>A0A0L0UVJ8</accession>
<gene>
    <name evidence="1" type="ORF">PSTG_15550</name>
</gene>
<dbReference type="AlphaFoldDB" id="A0A0L0UVJ8"/>
<proteinExistence type="predicted"/>
<evidence type="ECO:0000313" key="2">
    <source>
        <dbReference type="Proteomes" id="UP000054564"/>
    </source>
</evidence>
<protein>
    <submittedName>
        <fullName evidence="1">Uncharacterized protein</fullName>
    </submittedName>
</protein>
<comment type="caution">
    <text evidence="1">The sequence shown here is derived from an EMBL/GenBank/DDBJ whole genome shotgun (WGS) entry which is preliminary data.</text>
</comment>
<reference evidence="2" key="1">
    <citation type="submission" date="2014-03" db="EMBL/GenBank/DDBJ databases">
        <title>The Genome Sequence of Puccinia striiformis f. sp. tritici PST-78.</title>
        <authorList>
            <consortium name="The Broad Institute Genome Sequencing Platform"/>
            <person name="Cuomo C."/>
            <person name="Hulbert S."/>
            <person name="Chen X."/>
            <person name="Walker B."/>
            <person name="Young S.K."/>
            <person name="Zeng Q."/>
            <person name="Gargeya S."/>
            <person name="Fitzgerald M."/>
            <person name="Haas B."/>
            <person name="Abouelleil A."/>
            <person name="Alvarado L."/>
            <person name="Arachchi H.M."/>
            <person name="Berlin A.M."/>
            <person name="Chapman S.B."/>
            <person name="Goldberg J."/>
            <person name="Griggs A."/>
            <person name="Gujja S."/>
            <person name="Hansen M."/>
            <person name="Howarth C."/>
            <person name="Imamovic A."/>
            <person name="Larimer J."/>
            <person name="McCowan C."/>
            <person name="Montmayeur A."/>
            <person name="Murphy C."/>
            <person name="Neiman D."/>
            <person name="Pearson M."/>
            <person name="Priest M."/>
            <person name="Roberts A."/>
            <person name="Saif S."/>
            <person name="Shea T."/>
            <person name="Sisk P."/>
            <person name="Sykes S."/>
            <person name="Wortman J."/>
            <person name="Nusbaum C."/>
            <person name="Birren B."/>
        </authorList>
    </citation>
    <scope>NUCLEOTIDE SEQUENCE [LARGE SCALE GENOMIC DNA]</scope>
    <source>
        <strain evidence="2">race PST-78</strain>
    </source>
</reference>
<dbReference type="Proteomes" id="UP000054564">
    <property type="component" value="Unassembled WGS sequence"/>
</dbReference>
<name>A0A0L0UVJ8_9BASI</name>
<sequence length="159" mass="17435">MDESISSLHTQTTQLQVVFLPPKAHIQIDQSYSSWAHAANLFHLSIGMNGQYKWWQVFNLRGRFPQNQTLHLKTTRRITQDDIKSISLEIDLPGPLHSVSLRVIVADLKTALTPSANLPPMASPKPILGAAAQFKLGPQPPTEAPADSISVARACGHQA</sequence>
<dbReference type="EMBL" id="AJIL01000223">
    <property type="protein sequence ID" value="KNE91040.1"/>
    <property type="molecule type" value="Genomic_DNA"/>
</dbReference>